<keyword evidence="3" id="KW-1003">Cell membrane</keyword>
<comment type="caution">
    <text evidence="10">The sequence shown here is derived from an EMBL/GenBank/DDBJ whole genome shotgun (WGS) entry which is preliminary data.</text>
</comment>
<feature type="transmembrane region" description="Helical" evidence="8">
    <location>
        <begin position="191"/>
        <end position="210"/>
    </location>
</feature>
<feature type="transmembrane region" description="Helical" evidence="8">
    <location>
        <begin position="270"/>
        <end position="291"/>
    </location>
</feature>
<dbReference type="RefSeq" id="WP_344425984.1">
    <property type="nucleotide sequence ID" value="NZ_BAAANN010000027.1"/>
</dbReference>
<evidence type="ECO:0000256" key="7">
    <source>
        <dbReference type="SAM" id="MobiDB-lite"/>
    </source>
</evidence>
<evidence type="ECO:0000256" key="6">
    <source>
        <dbReference type="ARBA" id="ARBA00023136"/>
    </source>
</evidence>
<dbReference type="PANTHER" id="PTHR23513:SF11">
    <property type="entry name" value="STAPHYLOFERRIN A TRANSPORTER"/>
    <property type="match status" value="1"/>
</dbReference>
<dbReference type="EMBL" id="BAAANN010000027">
    <property type="protein sequence ID" value="GAA1975602.1"/>
    <property type="molecule type" value="Genomic_DNA"/>
</dbReference>
<evidence type="ECO:0000256" key="3">
    <source>
        <dbReference type="ARBA" id="ARBA00022475"/>
    </source>
</evidence>
<dbReference type="InterPro" id="IPR020846">
    <property type="entry name" value="MFS_dom"/>
</dbReference>
<evidence type="ECO:0000313" key="11">
    <source>
        <dbReference type="Proteomes" id="UP001501116"/>
    </source>
</evidence>
<feature type="domain" description="Major facilitator superfamily (MFS) profile" evidence="9">
    <location>
        <begin position="31"/>
        <end position="416"/>
    </location>
</feature>
<dbReference type="CDD" id="cd06173">
    <property type="entry name" value="MFS_MefA_like"/>
    <property type="match status" value="1"/>
</dbReference>
<keyword evidence="2" id="KW-0813">Transport</keyword>
<dbReference type="Gene3D" id="1.20.1250.20">
    <property type="entry name" value="MFS general substrate transporter like domains"/>
    <property type="match status" value="1"/>
</dbReference>
<dbReference type="PANTHER" id="PTHR23513">
    <property type="entry name" value="INTEGRAL MEMBRANE EFFLUX PROTEIN-RELATED"/>
    <property type="match status" value="1"/>
</dbReference>
<dbReference type="Proteomes" id="UP001501116">
    <property type="component" value="Unassembled WGS sequence"/>
</dbReference>
<keyword evidence="5 8" id="KW-1133">Transmembrane helix</keyword>
<dbReference type="PROSITE" id="PS50850">
    <property type="entry name" value="MFS"/>
    <property type="match status" value="1"/>
</dbReference>
<keyword evidence="4 8" id="KW-0812">Transmembrane</keyword>
<organism evidence="10 11">
    <name type="scientific">Amycolatopsis minnesotensis</name>
    <dbReference type="NCBI Taxonomy" id="337894"/>
    <lineage>
        <taxon>Bacteria</taxon>
        <taxon>Bacillati</taxon>
        <taxon>Actinomycetota</taxon>
        <taxon>Actinomycetes</taxon>
        <taxon>Pseudonocardiales</taxon>
        <taxon>Pseudonocardiaceae</taxon>
        <taxon>Amycolatopsis</taxon>
    </lineage>
</organism>
<evidence type="ECO:0000259" key="9">
    <source>
        <dbReference type="PROSITE" id="PS50850"/>
    </source>
</evidence>
<protein>
    <submittedName>
        <fullName evidence="10">MFS transporter</fullName>
    </submittedName>
</protein>
<evidence type="ECO:0000313" key="10">
    <source>
        <dbReference type="EMBL" id="GAA1975602.1"/>
    </source>
</evidence>
<evidence type="ECO:0000256" key="2">
    <source>
        <dbReference type="ARBA" id="ARBA00022448"/>
    </source>
</evidence>
<feature type="transmembrane region" description="Helical" evidence="8">
    <location>
        <begin position="243"/>
        <end position="264"/>
    </location>
</feature>
<feature type="region of interest" description="Disordered" evidence="7">
    <location>
        <begin position="1"/>
        <end position="25"/>
    </location>
</feature>
<name>A0ABP5DAH7_9PSEU</name>
<feature type="transmembrane region" description="Helical" evidence="8">
    <location>
        <begin position="303"/>
        <end position="322"/>
    </location>
</feature>
<dbReference type="Pfam" id="PF05977">
    <property type="entry name" value="MFS_3"/>
    <property type="match status" value="1"/>
</dbReference>
<comment type="subcellular location">
    <subcellularLocation>
        <location evidence="1">Cell membrane</location>
        <topology evidence="1">Multi-pass membrane protein</topology>
    </subcellularLocation>
</comment>
<evidence type="ECO:0000256" key="4">
    <source>
        <dbReference type="ARBA" id="ARBA00022692"/>
    </source>
</evidence>
<evidence type="ECO:0000256" key="1">
    <source>
        <dbReference type="ARBA" id="ARBA00004651"/>
    </source>
</evidence>
<keyword evidence="6 8" id="KW-0472">Membrane</keyword>
<gene>
    <name evidence="10" type="ORF">GCM10009754_58840</name>
</gene>
<feature type="transmembrane region" description="Helical" evidence="8">
    <location>
        <begin position="71"/>
        <end position="90"/>
    </location>
</feature>
<accession>A0ABP5DAH7</accession>
<feature type="transmembrane region" description="Helical" evidence="8">
    <location>
        <begin position="328"/>
        <end position="353"/>
    </location>
</feature>
<dbReference type="InterPro" id="IPR036259">
    <property type="entry name" value="MFS_trans_sf"/>
</dbReference>
<feature type="transmembrane region" description="Helical" evidence="8">
    <location>
        <begin position="365"/>
        <end position="387"/>
    </location>
</feature>
<evidence type="ECO:0000256" key="5">
    <source>
        <dbReference type="ARBA" id="ARBA00022989"/>
    </source>
</evidence>
<evidence type="ECO:0000256" key="8">
    <source>
        <dbReference type="SAM" id="Phobius"/>
    </source>
</evidence>
<keyword evidence="11" id="KW-1185">Reference proteome</keyword>
<proteinExistence type="predicted"/>
<feature type="transmembrane region" description="Helical" evidence="8">
    <location>
        <begin position="393"/>
        <end position="412"/>
    </location>
</feature>
<reference evidence="11" key="1">
    <citation type="journal article" date="2019" name="Int. J. Syst. Evol. Microbiol.">
        <title>The Global Catalogue of Microorganisms (GCM) 10K type strain sequencing project: providing services to taxonomists for standard genome sequencing and annotation.</title>
        <authorList>
            <consortium name="The Broad Institute Genomics Platform"/>
            <consortium name="The Broad Institute Genome Sequencing Center for Infectious Disease"/>
            <person name="Wu L."/>
            <person name="Ma J."/>
        </authorList>
    </citation>
    <scope>NUCLEOTIDE SEQUENCE [LARGE SCALE GENOMIC DNA]</scope>
    <source>
        <strain evidence="11">JCM 14545</strain>
    </source>
</reference>
<dbReference type="InterPro" id="IPR010290">
    <property type="entry name" value="TM_effector"/>
</dbReference>
<sequence>MPDAGLPANPAGTTRPVGTAEPETPLSRNRNYHILWASQLLSESGKEIAFVAFPLLVLVSSGSPLRMGVASSILAAASVAASVPAGILADRVDRRKLMLLCEGLRALGLASIALVQFTGSLSFAHIMIVAALEGALGSVFEPAEHAALPQVVPRSQLANAVARNTARPFIAILLGPALAGLAFAAHPALPFTVEAVALTASFVVLLFLRLPPRTGEPAPRQAFRAMAEGFRWALGRQTIRSTLVYSVFINLAFHAVILLVLAISGEDNVGPGQIGLTMACLGAGGLLGGLFAAKLHAALPAPLIVIGFAWVATVMTALMVTVPRGLPLGLLLAGAAFLAPLANTTVVSYQLMITPDELRGRLSGISALGSGAAGAVGPLVTGSVLTLTGSGTTSIVVCAAAMALIAAGATLSPTLRRFPTIRAEDEDHRT</sequence>
<dbReference type="SUPFAM" id="SSF103473">
    <property type="entry name" value="MFS general substrate transporter"/>
    <property type="match status" value="1"/>
</dbReference>